<evidence type="ECO:0000256" key="1">
    <source>
        <dbReference type="SAM" id="MobiDB-lite"/>
    </source>
</evidence>
<proteinExistence type="predicted"/>
<evidence type="ECO:0000313" key="3">
    <source>
        <dbReference type="Proteomes" id="UP000266841"/>
    </source>
</evidence>
<reference evidence="2 3" key="1">
    <citation type="journal article" date="2012" name="Genome Biol.">
        <title>Genome and low-iron response of an oceanic diatom adapted to chronic iron limitation.</title>
        <authorList>
            <person name="Lommer M."/>
            <person name="Specht M."/>
            <person name="Roy A.S."/>
            <person name="Kraemer L."/>
            <person name="Andreson R."/>
            <person name="Gutowska M.A."/>
            <person name="Wolf J."/>
            <person name="Bergner S.V."/>
            <person name="Schilhabel M.B."/>
            <person name="Klostermeier U.C."/>
            <person name="Beiko R.G."/>
            <person name="Rosenstiel P."/>
            <person name="Hippler M."/>
            <person name="Laroche J."/>
        </authorList>
    </citation>
    <scope>NUCLEOTIDE SEQUENCE [LARGE SCALE GENOMIC DNA]</scope>
    <source>
        <strain evidence="2 3">CCMP1005</strain>
    </source>
</reference>
<organism evidence="2 3">
    <name type="scientific">Thalassiosira oceanica</name>
    <name type="common">Marine diatom</name>
    <dbReference type="NCBI Taxonomy" id="159749"/>
    <lineage>
        <taxon>Eukaryota</taxon>
        <taxon>Sar</taxon>
        <taxon>Stramenopiles</taxon>
        <taxon>Ochrophyta</taxon>
        <taxon>Bacillariophyta</taxon>
        <taxon>Coscinodiscophyceae</taxon>
        <taxon>Thalassiosirophycidae</taxon>
        <taxon>Thalassiosirales</taxon>
        <taxon>Thalassiosiraceae</taxon>
        <taxon>Thalassiosira</taxon>
    </lineage>
</organism>
<feature type="compositionally biased region" description="Basic and acidic residues" evidence="1">
    <location>
        <begin position="164"/>
        <end position="189"/>
    </location>
</feature>
<accession>K0RAS9</accession>
<dbReference type="AlphaFoldDB" id="K0RAS9"/>
<gene>
    <name evidence="2" type="ORF">THAOC_31698</name>
</gene>
<protein>
    <submittedName>
        <fullName evidence="2">Uncharacterized protein</fullName>
    </submittedName>
</protein>
<feature type="non-terminal residue" evidence="2">
    <location>
        <position position="189"/>
    </location>
</feature>
<evidence type="ECO:0000313" key="2">
    <source>
        <dbReference type="EMBL" id="EJK49429.1"/>
    </source>
</evidence>
<sequence>MSSSIIPPSPISHGAAARPARSSGPAAVSPTTSISDSRVLAPSDQKSGRYLLGWSRRYLACAFVPSSNARIVATNVPHFPASNSSLDTYLSPGLMMRSHDAPGRRRVGRIDLSDCEAVVDLVARASSPDAGTADARRRAKAGPAARPRAARPHLPTSKPTSRIGEIEEGPKFEVEGEWGTREQGNKSGT</sequence>
<feature type="region of interest" description="Disordered" evidence="1">
    <location>
        <begin position="1"/>
        <end position="39"/>
    </location>
</feature>
<feature type="compositionally biased region" description="Low complexity" evidence="1">
    <location>
        <begin position="1"/>
        <end position="27"/>
    </location>
</feature>
<comment type="caution">
    <text evidence="2">The sequence shown here is derived from an EMBL/GenBank/DDBJ whole genome shotgun (WGS) entry which is preliminary data.</text>
</comment>
<dbReference type="Proteomes" id="UP000266841">
    <property type="component" value="Unassembled WGS sequence"/>
</dbReference>
<feature type="region of interest" description="Disordered" evidence="1">
    <location>
        <begin position="126"/>
        <end position="189"/>
    </location>
</feature>
<name>K0RAS9_THAOC</name>
<dbReference type="EMBL" id="AGNL01044814">
    <property type="protein sequence ID" value="EJK49429.1"/>
    <property type="molecule type" value="Genomic_DNA"/>
</dbReference>
<keyword evidence="3" id="KW-1185">Reference proteome</keyword>